<feature type="region of interest" description="Disordered" evidence="1">
    <location>
        <begin position="198"/>
        <end position="239"/>
    </location>
</feature>
<evidence type="ECO:0000256" key="1">
    <source>
        <dbReference type="SAM" id="MobiDB-lite"/>
    </source>
</evidence>
<evidence type="ECO:0008006" key="4">
    <source>
        <dbReference type="Google" id="ProtNLM"/>
    </source>
</evidence>
<feature type="region of interest" description="Disordered" evidence="1">
    <location>
        <begin position="151"/>
        <end position="186"/>
    </location>
</feature>
<reference evidence="2" key="1">
    <citation type="journal article" date="2020" name="Stud. Mycol.">
        <title>101 Dothideomycetes genomes: a test case for predicting lifestyles and emergence of pathogens.</title>
        <authorList>
            <person name="Haridas S."/>
            <person name="Albert R."/>
            <person name="Binder M."/>
            <person name="Bloem J."/>
            <person name="Labutti K."/>
            <person name="Salamov A."/>
            <person name="Andreopoulos B."/>
            <person name="Baker S."/>
            <person name="Barry K."/>
            <person name="Bills G."/>
            <person name="Bluhm B."/>
            <person name="Cannon C."/>
            <person name="Castanera R."/>
            <person name="Culley D."/>
            <person name="Daum C."/>
            <person name="Ezra D."/>
            <person name="Gonzalez J."/>
            <person name="Henrissat B."/>
            <person name="Kuo A."/>
            <person name="Liang C."/>
            <person name="Lipzen A."/>
            <person name="Lutzoni F."/>
            <person name="Magnuson J."/>
            <person name="Mondo S."/>
            <person name="Nolan M."/>
            <person name="Ohm R."/>
            <person name="Pangilinan J."/>
            <person name="Park H.-J."/>
            <person name="Ramirez L."/>
            <person name="Alfaro M."/>
            <person name="Sun H."/>
            <person name="Tritt A."/>
            <person name="Yoshinaga Y."/>
            <person name="Zwiers L.-H."/>
            <person name="Turgeon B."/>
            <person name="Goodwin S."/>
            <person name="Spatafora J."/>
            <person name="Crous P."/>
            <person name="Grigoriev I."/>
        </authorList>
    </citation>
    <scope>NUCLEOTIDE SEQUENCE</scope>
    <source>
        <strain evidence="2">CBS 675.92</strain>
    </source>
</reference>
<dbReference type="AlphaFoldDB" id="A0A6A5UI62"/>
<keyword evidence="3" id="KW-1185">Reference proteome</keyword>
<dbReference type="OrthoDB" id="371463at2759"/>
<dbReference type="Proteomes" id="UP000800035">
    <property type="component" value="Unassembled WGS sequence"/>
</dbReference>
<gene>
    <name evidence="2" type="ORF">CC80DRAFT_433417</name>
</gene>
<accession>A0A6A5UI62</accession>
<sequence length="239" mass="27189">MPTWLVHGFRWPRKSIRIHIILQNLEACAPGWIMSPDTVAELMDNFYTLYPERMRYIPNLRFIEQYDPDDMTTSDQPYAYVCDQVHEIKLGVDVDEIRSMGVPSDTWNALVELRNELAPGEKLGWFVVVNGDVERWAPPRDGDEYEDGIAEEDEEESANGAVEQRFSPLSRRTSADRVDEDDVEKKKGFKAWIGKVKKARSSRDLRGDLVLRSSPPVPPLPNGSRNTTSLNRASGKAPV</sequence>
<organism evidence="2 3">
    <name type="scientific">Byssothecium circinans</name>
    <dbReference type="NCBI Taxonomy" id="147558"/>
    <lineage>
        <taxon>Eukaryota</taxon>
        <taxon>Fungi</taxon>
        <taxon>Dikarya</taxon>
        <taxon>Ascomycota</taxon>
        <taxon>Pezizomycotina</taxon>
        <taxon>Dothideomycetes</taxon>
        <taxon>Pleosporomycetidae</taxon>
        <taxon>Pleosporales</taxon>
        <taxon>Massarineae</taxon>
        <taxon>Massarinaceae</taxon>
        <taxon>Byssothecium</taxon>
    </lineage>
</organism>
<evidence type="ECO:0000313" key="2">
    <source>
        <dbReference type="EMBL" id="KAF1963649.1"/>
    </source>
</evidence>
<name>A0A6A5UI62_9PLEO</name>
<evidence type="ECO:0000313" key="3">
    <source>
        <dbReference type="Proteomes" id="UP000800035"/>
    </source>
</evidence>
<protein>
    <recommendedName>
        <fullName evidence="4">Developmental regulator protein</fullName>
    </recommendedName>
</protein>
<proteinExistence type="predicted"/>
<dbReference type="EMBL" id="ML976977">
    <property type="protein sequence ID" value="KAF1963649.1"/>
    <property type="molecule type" value="Genomic_DNA"/>
</dbReference>